<keyword evidence="3" id="KW-1185">Reference proteome</keyword>
<dbReference type="Proteomes" id="UP000886469">
    <property type="component" value="Unassembled WGS sequence"/>
</dbReference>
<name>A0ABX1T5D4_9PROT</name>
<sequence>MSPLRKTVHGRRRISVLLFSLLRRLDRWLTGWLQHQRALWARKPAPPAPGAGLHFELLEPRLLLSADLVGAASATTPSPRPSPATPSAPTSPSIAPTASRS</sequence>
<accession>A0ABX1T5D4</accession>
<reference evidence="2" key="1">
    <citation type="submission" date="2019-03" db="EMBL/GenBank/DDBJ databases">
        <title>Metabolic reconstructions from genomes of highly enriched 'Candidatus Accumulibacter' and 'Candidatus Competibacter' bioreactor populations.</title>
        <authorList>
            <person name="Annavajhala M.K."/>
            <person name="Welles L."/>
            <person name="Abbas B."/>
            <person name="Sorokin D."/>
            <person name="Park H."/>
            <person name="Van Loosdrecht M."/>
            <person name="Chandran K."/>
        </authorList>
    </citation>
    <scope>NUCLEOTIDE SEQUENCE</scope>
    <source>
        <strain evidence="2">SBR_L</strain>
    </source>
</reference>
<dbReference type="NCBIfam" id="NF012209">
    <property type="entry name" value="LEPR-8K"/>
    <property type="match status" value="1"/>
</dbReference>
<evidence type="ECO:0000313" key="2">
    <source>
        <dbReference type="EMBL" id="NMQ04206.1"/>
    </source>
</evidence>
<dbReference type="InterPro" id="IPR053786">
    <property type="entry name" value="LEPRxLL_CS"/>
</dbReference>
<evidence type="ECO:0000256" key="1">
    <source>
        <dbReference type="SAM" id="MobiDB-lite"/>
    </source>
</evidence>
<proteinExistence type="predicted"/>
<organism evidence="2 3">
    <name type="scientific">Candidatus Accumulibacter contiguus</name>
    <dbReference type="NCBI Taxonomy" id="2954381"/>
    <lineage>
        <taxon>Bacteria</taxon>
        <taxon>Pseudomonadati</taxon>
        <taxon>Pseudomonadota</taxon>
        <taxon>Betaproteobacteria</taxon>
        <taxon>Candidatus Accumulibacter</taxon>
    </lineage>
</organism>
<feature type="compositionally biased region" description="Low complexity" evidence="1">
    <location>
        <begin position="87"/>
        <end position="101"/>
    </location>
</feature>
<evidence type="ECO:0000313" key="3">
    <source>
        <dbReference type="Proteomes" id="UP000886469"/>
    </source>
</evidence>
<comment type="caution">
    <text evidence="2">The sequence shown here is derived from an EMBL/GenBank/DDBJ whole genome shotgun (WGS) entry which is preliminary data.</text>
</comment>
<feature type="region of interest" description="Disordered" evidence="1">
    <location>
        <begin position="72"/>
        <end position="101"/>
    </location>
</feature>
<protein>
    <submittedName>
        <fullName evidence="2">LEPR-XLL domain-containing protein</fullName>
    </submittedName>
</protein>
<dbReference type="RefSeq" id="WP_169069201.1">
    <property type="nucleotide sequence ID" value="NZ_SPMX01000006.1"/>
</dbReference>
<gene>
    <name evidence="2" type="ORF">E4Q08_02480</name>
</gene>
<dbReference type="EMBL" id="SPMX01000006">
    <property type="protein sequence ID" value="NMQ04206.1"/>
    <property type="molecule type" value="Genomic_DNA"/>
</dbReference>